<keyword evidence="3" id="KW-1185">Reference proteome</keyword>
<gene>
    <name evidence="2" type="ORF">DCS_04552</name>
</gene>
<dbReference type="STRING" id="98403.A0A151GKI1"/>
<feature type="compositionally biased region" description="Polar residues" evidence="1">
    <location>
        <begin position="618"/>
        <end position="633"/>
    </location>
</feature>
<feature type="compositionally biased region" description="Low complexity" evidence="1">
    <location>
        <begin position="286"/>
        <end position="313"/>
    </location>
</feature>
<accession>A0A151GKI1</accession>
<dbReference type="GeneID" id="63717195"/>
<feature type="compositionally biased region" description="Low complexity" evidence="1">
    <location>
        <begin position="645"/>
        <end position="664"/>
    </location>
</feature>
<sequence>MSLQASPRQEIRRLLRRRNVAVVPKNQQSLLEQPSSWAVDFKGKLDSRAHIPGDVLETVKAAYQNASQVRDDQPSIPSGAPDAFDSVRDEQVVGATKDGGLASSSPETLTSWESSSSESLRNARRQWVRLEKDASPSPAQTQLESASLVREMPPAMAPPPLPPPRLEQAPVYEDGLDSDEDSETDLSQRREQVGVSTARSPPTATPSQPQQTFEAGETPPCAQMSQPIIPDTAEAEYPPPRSRPDPEGRRRRHKMITYDSSPIKKGATETRKMPTTKAFASVTDMSSSHTNSSSSIVPATSSNSSALSSVVPSIEPVADSGPRALSSQSGEDAEKAPERVASPRPAAGLPPATDPSPVSDPGPCSQKLNPYEAFAAVYPNYRTDHAGSLWNFVRGCVCVEILQKDMALRECLYDDFIRAFSSGYLKYVAAAGPGREAVSAIEWFSMLPGAPLYNRMVVTRGCIDHVLLCFPREVARARSILNRDASDNNADQKKPPSERQNGERVPTTPTKTPPCPERARLKDRKEQAGQALHSQQRERTMVPSIPPASEKRIDGDRRTEVGALPFQQRERAREPAFAQRSLLAPEVGAGSEHGSADGMDVDLRSKSHGAPSRAASFSGPSRSTFTYDSNDTSLPPRIRSPAAFSTSSQVSRSSRPSFWPSRTSRLLDQLATNTTTGAKKRPAEEQSRLREHFKNRRLRKSSGGK</sequence>
<dbReference type="Proteomes" id="UP000076580">
    <property type="component" value="Chromosome 02"/>
</dbReference>
<feature type="compositionally biased region" description="Low complexity" evidence="1">
    <location>
        <begin position="103"/>
        <end position="120"/>
    </location>
</feature>
<feature type="region of interest" description="Disordered" evidence="1">
    <location>
        <begin position="481"/>
        <end position="705"/>
    </location>
</feature>
<dbReference type="EMBL" id="LAYC01000002">
    <property type="protein sequence ID" value="KYK57541.1"/>
    <property type="molecule type" value="Genomic_DNA"/>
</dbReference>
<feature type="compositionally biased region" description="Pro residues" evidence="1">
    <location>
        <begin position="155"/>
        <end position="165"/>
    </location>
</feature>
<evidence type="ECO:0000313" key="2">
    <source>
        <dbReference type="EMBL" id="KYK57541.1"/>
    </source>
</evidence>
<feature type="region of interest" description="Disordered" evidence="1">
    <location>
        <begin position="95"/>
        <end position="364"/>
    </location>
</feature>
<reference evidence="2 3" key="1">
    <citation type="journal article" date="2016" name="Sci. Rep.">
        <title>Insights into Adaptations to a Near-Obligate Nematode Endoparasitic Lifestyle from the Finished Genome of Drechmeria coniospora.</title>
        <authorList>
            <person name="Zhang L."/>
            <person name="Zhou Z."/>
            <person name="Guo Q."/>
            <person name="Fokkens L."/>
            <person name="Miskei M."/>
            <person name="Pocsi I."/>
            <person name="Zhang W."/>
            <person name="Chen M."/>
            <person name="Wang L."/>
            <person name="Sun Y."/>
            <person name="Donzelli B.G."/>
            <person name="Gibson D.M."/>
            <person name="Nelson D.R."/>
            <person name="Luo J.G."/>
            <person name="Rep M."/>
            <person name="Liu H."/>
            <person name="Yang S."/>
            <person name="Wang J."/>
            <person name="Krasnoff S.B."/>
            <person name="Xu Y."/>
            <person name="Molnar I."/>
            <person name="Lin M."/>
        </authorList>
    </citation>
    <scope>NUCLEOTIDE SEQUENCE [LARGE SCALE GENOMIC DNA]</scope>
    <source>
        <strain evidence="2 3">ARSEF 6962</strain>
    </source>
</reference>
<feature type="compositionally biased region" description="Basic and acidic residues" evidence="1">
    <location>
        <begin position="549"/>
        <end position="560"/>
    </location>
</feature>
<feature type="compositionally biased region" description="Acidic residues" evidence="1">
    <location>
        <begin position="174"/>
        <end position="184"/>
    </location>
</feature>
<evidence type="ECO:0000256" key="1">
    <source>
        <dbReference type="SAM" id="MobiDB-lite"/>
    </source>
</evidence>
<feature type="compositionally biased region" description="Basic and acidic residues" evidence="1">
    <location>
        <begin position="517"/>
        <end position="527"/>
    </location>
</feature>
<feature type="region of interest" description="Disordered" evidence="1">
    <location>
        <begin position="67"/>
        <end position="86"/>
    </location>
</feature>
<feature type="compositionally biased region" description="Basic and acidic residues" evidence="1">
    <location>
        <begin position="484"/>
        <end position="502"/>
    </location>
</feature>
<dbReference type="RefSeq" id="XP_040656893.1">
    <property type="nucleotide sequence ID" value="XM_040801860.1"/>
</dbReference>
<comment type="caution">
    <text evidence="2">The sequence shown here is derived from an EMBL/GenBank/DDBJ whole genome shotgun (WGS) entry which is preliminary data.</text>
</comment>
<feature type="compositionally biased region" description="Basic residues" evidence="1">
    <location>
        <begin position="693"/>
        <end position="705"/>
    </location>
</feature>
<organism evidence="2 3">
    <name type="scientific">Drechmeria coniospora</name>
    <name type="common">Nematophagous fungus</name>
    <name type="synonym">Meria coniospora</name>
    <dbReference type="NCBI Taxonomy" id="98403"/>
    <lineage>
        <taxon>Eukaryota</taxon>
        <taxon>Fungi</taxon>
        <taxon>Dikarya</taxon>
        <taxon>Ascomycota</taxon>
        <taxon>Pezizomycotina</taxon>
        <taxon>Sordariomycetes</taxon>
        <taxon>Hypocreomycetidae</taxon>
        <taxon>Hypocreales</taxon>
        <taxon>Ophiocordycipitaceae</taxon>
        <taxon>Drechmeria</taxon>
    </lineage>
</organism>
<dbReference type="InParanoid" id="A0A151GKI1"/>
<proteinExistence type="predicted"/>
<dbReference type="AlphaFoldDB" id="A0A151GKI1"/>
<evidence type="ECO:0000313" key="3">
    <source>
        <dbReference type="Proteomes" id="UP000076580"/>
    </source>
</evidence>
<name>A0A151GKI1_DRECN</name>
<feature type="compositionally biased region" description="Basic and acidic residues" evidence="1">
    <location>
        <begin position="681"/>
        <end position="692"/>
    </location>
</feature>
<feature type="compositionally biased region" description="Low complexity" evidence="1">
    <location>
        <begin position="196"/>
        <end position="212"/>
    </location>
</feature>
<protein>
    <submittedName>
        <fullName evidence="2">Uncharacterized protein</fullName>
    </submittedName>
</protein>